<feature type="domain" description="Cytochrome c" evidence="5">
    <location>
        <begin position="38"/>
        <end position="132"/>
    </location>
</feature>
<reference evidence="6 7" key="1">
    <citation type="journal article" date="2003" name="Proc. Natl. Acad. Sci. U.S.A.">
        <title>Complete genome sequence of the marine planctomycete Pirellula sp. strain 1.</title>
        <authorList>
            <person name="Gloeckner F.O."/>
            <person name="Kube M."/>
            <person name="Bauer M."/>
            <person name="Teeling H."/>
            <person name="Lombardot T."/>
            <person name="Ludwig W."/>
            <person name="Gade D."/>
            <person name="Beck A."/>
            <person name="Borzym K."/>
            <person name="Heitmann K."/>
            <person name="Rabus R."/>
            <person name="Schlesner H."/>
            <person name="Amann R."/>
            <person name="Reinhardt R."/>
        </authorList>
    </citation>
    <scope>NUCLEOTIDE SEQUENCE [LARGE SCALE GENOMIC DNA]</scope>
    <source>
        <strain evidence="7">DSM 10527 / NCIMB 13988 / SH1</strain>
    </source>
</reference>
<dbReference type="InterPro" id="IPR011429">
    <property type="entry name" value="Cyt_c_Planctomycete-type"/>
</dbReference>
<dbReference type="GO" id="GO:0009055">
    <property type="term" value="F:electron transfer activity"/>
    <property type="evidence" value="ECO:0007669"/>
    <property type="project" value="InterPro"/>
</dbReference>
<dbReference type="EMBL" id="BX294144">
    <property type="protein sequence ID" value="CAD74853.1"/>
    <property type="molecule type" value="Genomic_DNA"/>
</dbReference>
<dbReference type="GO" id="GO:0020037">
    <property type="term" value="F:heme binding"/>
    <property type="evidence" value="ECO:0007669"/>
    <property type="project" value="InterPro"/>
</dbReference>
<dbReference type="Pfam" id="PF07587">
    <property type="entry name" value="PSD1"/>
    <property type="match status" value="1"/>
</dbReference>
<dbReference type="PANTHER" id="PTHR35889">
    <property type="entry name" value="CYCLOINULO-OLIGOSACCHARIDE FRUCTANOTRANSFERASE-RELATED"/>
    <property type="match status" value="1"/>
</dbReference>
<evidence type="ECO:0000259" key="5">
    <source>
        <dbReference type="PROSITE" id="PS51007"/>
    </source>
</evidence>
<dbReference type="Gene3D" id="2.60.120.260">
    <property type="entry name" value="Galactose-binding domain-like"/>
    <property type="match status" value="1"/>
</dbReference>
<keyword evidence="2 4" id="KW-0479">Metal-binding</keyword>
<evidence type="ECO:0000313" key="7">
    <source>
        <dbReference type="Proteomes" id="UP000001025"/>
    </source>
</evidence>
<dbReference type="InParanoid" id="Q7UQ52"/>
<dbReference type="Pfam" id="PF07583">
    <property type="entry name" value="PSCyt2"/>
    <property type="match status" value="1"/>
</dbReference>
<evidence type="ECO:0000256" key="2">
    <source>
        <dbReference type="ARBA" id="ARBA00022723"/>
    </source>
</evidence>
<dbReference type="PANTHER" id="PTHR35889:SF3">
    <property type="entry name" value="F-BOX DOMAIN-CONTAINING PROTEIN"/>
    <property type="match status" value="1"/>
</dbReference>
<accession>Q7UQ52</accession>
<dbReference type="SUPFAM" id="SSF49785">
    <property type="entry name" value="Galactose-binding domain-like"/>
    <property type="match status" value="1"/>
</dbReference>
<dbReference type="Proteomes" id="UP000001025">
    <property type="component" value="Chromosome"/>
</dbReference>
<dbReference type="PATRIC" id="fig|243090.15.peg.3155"/>
<evidence type="ECO:0000256" key="4">
    <source>
        <dbReference type="PROSITE-ProRule" id="PRU00433"/>
    </source>
</evidence>
<dbReference type="InterPro" id="IPR011444">
    <property type="entry name" value="DUF1549"/>
</dbReference>
<dbReference type="KEGG" id="rba:RB6511"/>
<dbReference type="AlphaFoldDB" id="Q7UQ52"/>
<dbReference type="InterPro" id="IPR009056">
    <property type="entry name" value="Cyt_c-like_dom"/>
</dbReference>
<keyword evidence="7" id="KW-1185">Reference proteome</keyword>
<dbReference type="GO" id="GO:0046872">
    <property type="term" value="F:metal ion binding"/>
    <property type="evidence" value="ECO:0007669"/>
    <property type="project" value="UniProtKB-KW"/>
</dbReference>
<dbReference type="eggNOG" id="COG2010">
    <property type="taxonomic scope" value="Bacteria"/>
</dbReference>
<dbReference type="HOGENOM" id="CLU_005632_1_0_0"/>
<dbReference type="InterPro" id="IPR022655">
    <property type="entry name" value="DUF1553"/>
</dbReference>
<dbReference type="InterPro" id="IPR008979">
    <property type="entry name" value="Galactose-bd-like_sf"/>
</dbReference>
<evidence type="ECO:0000313" key="6">
    <source>
        <dbReference type="EMBL" id="CAD74853.1"/>
    </source>
</evidence>
<dbReference type="SUPFAM" id="SSF46626">
    <property type="entry name" value="Cytochrome c"/>
    <property type="match status" value="1"/>
</dbReference>
<keyword evidence="3 4" id="KW-0408">Iron</keyword>
<protein>
    <recommendedName>
        <fullName evidence="5">Cytochrome c domain-containing protein</fullName>
    </recommendedName>
</protein>
<evidence type="ECO:0000256" key="1">
    <source>
        <dbReference type="ARBA" id="ARBA00022617"/>
    </source>
</evidence>
<gene>
    <name evidence="6" type="ordered locus">RB6511</name>
</gene>
<dbReference type="PROSITE" id="PS51257">
    <property type="entry name" value="PROKAR_LIPOPROTEIN"/>
    <property type="match status" value="1"/>
</dbReference>
<dbReference type="EnsemblBacteria" id="CAD74853">
    <property type="protein sequence ID" value="CAD74853"/>
    <property type="gene ID" value="RB6511"/>
</dbReference>
<dbReference type="Pfam" id="PF07635">
    <property type="entry name" value="PSCyt1"/>
    <property type="match status" value="1"/>
</dbReference>
<organism evidence="6 7">
    <name type="scientific">Rhodopirellula baltica (strain DSM 10527 / NCIMB 13988 / SH1)</name>
    <dbReference type="NCBI Taxonomy" id="243090"/>
    <lineage>
        <taxon>Bacteria</taxon>
        <taxon>Pseudomonadati</taxon>
        <taxon>Planctomycetota</taxon>
        <taxon>Planctomycetia</taxon>
        <taxon>Pirellulales</taxon>
        <taxon>Pirellulaceae</taxon>
        <taxon>Rhodopirellula</taxon>
    </lineage>
</organism>
<dbReference type="STRING" id="243090.RB6511"/>
<dbReference type="InterPro" id="IPR036909">
    <property type="entry name" value="Cyt_c-like_dom_sf"/>
</dbReference>
<name>Q7UQ52_RHOBA</name>
<sequence length="1002" mass="113182">MRRFGLQCVRFGSVDSKIKEWVAALTALLACVSACAGDEALNAESHFRDHVATIFSQRCLSCHGSESPEGDFSLHDASSFFAEGHVDSGDADASHLMELITPKDGRAEMPQDADPLSPADLNAIRQWIDEGAIWPADVVLQEASVNDFDWWSYQPMVQPEVPIVSDPWATSPIDRFILRKLNEEGLKPNPPADRRELIRRLTFDLIGLPPTPEEVADFVSDPDPLAYEKLVDRLLDSKHYGERWARHWLDVVKYADSNGYDKDKLRPNAWPYRDYVIRSLNQDKPYARFVREQIAGDVLYPGDPDGIAALGFIAAGPWDFIGHVEVSESKQDGKVARNLDRDDMVSGALNTFCSVAVQCARCHNHKFDPITQEQYYGLQAVFSALDRADRAFDIQPETAEQREILNARLGQLITQRNELEQRIQSAGGAELIDLMEQIESLRSKSEAVSYPEYGYHSELASTPDSEKWVEVQLDAEVSASRIILRPCNDNYNNIGAGFGFPLRFKIESADDAGVWTTIADKTGADFPNPQHDAVEFAVSGQRVRRVRVTATRLAERKADYIFALAELQIMVGDDHVGVGAKVIAKDSIEAPVRWRRQNLTDNKWPEESEAETLQSLAEAEQRRKEILCAVTTPEMTRQLKDISTEETVVRQKLDELPPQQVVYAAATDFTPQGNFKPTGGIPREVFVLHRGEVSLPGEKAVPGVIPLANSDRWQFDSELDESQRRVQLAEWLTDRQHPLVWRSIVNRMWQYHFGEGIVATPNDFGRMGAEPTHPKLLDWLAVEFRDGGQSWKRLHRLIVTSNTYKQSSAMHPEHSAIDGGNRFLWRANRRRLSAEEIRDSVLAVSGVLDHRMGGPGYYLFELEKTAHSPHFQYHKFDPAKKESHRRSVYRFIARSQPNPFLTTLDCADSSQSTPRRNETLTSLQALSLMNNKFSLAMAKEFAKRLISERPDLPAQVELAFELLVQRKPSDAEASELMAYAQDYGLENMCRILFNLSEFVFVD</sequence>
<evidence type="ECO:0000256" key="3">
    <source>
        <dbReference type="ARBA" id="ARBA00023004"/>
    </source>
</evidence>
<dbReference type="PROSITE" id="PS51007">
    <property type="entry name" value="CYTC"/>
    <property type="match status" value="1"/>
</dbReference>
<proteinExistence type="predicted"/>
<dbReference type="OrthoDB" id="127107at2"/>
<keyword evidence="1 4" id="KW-0349">Heme</keyword>